<organism evidence="4 5">
    <name type="scientific">Ramazzottius varieornatus</name>
    <name type="common">Water bear</name>
    <name type="synonym">Tardigrade</name>
    <dbReference type="NCBI Taxonomy" id="947166"/>
    <lineage>
        <taxon>Eukaryota</taxon>
        <taxon>Metazoa</taxon>
        <taxon>Ecdysozoa</taxon>
        <taxon>Tardigrada</taxon>
        <taxon>Eutardigrada</taxon>
        <taxon>Parachela</taxon>
        <taxon>Hypsibioidea</taxon>
        <taxon>Ramazzottiidae</taxon>
        <taxon>Ramazzottius</taxon>
    </lineage>
</organism>
<dbReference type="AlphaFoldDB" id="A0A1D1UZI7"/>
<feature type="compositionally biased region" description="Basic and acidic residues" evidence="1">
    <location>
        <begin position="103"/>
        <end position="122"/>
    </location>
</feature>
<sequence length="702" mass="77358">MRTLIVLSFILLVVSQLHLFAAQDATEQPSDLLNVTDISTNDTDEANATLSNDPDKAVNTTELTDFTEVPVDSLDNLTDSNNSTDTDHETVESETTDEPDTTDEPHTEDEAHESTDDEEHRRALYRNQTASEHDQHQGDHEGERQAESDDDLRRAYEEAVRQHEERKRQYEEEEARRQAEYPVQYTQPVYAAPGQDPYEQPPPQYNQGYEDIPTKTSVQATFKFTSEERCLNFLRRLKGKGRNEHSDHPLSCPPVFDGILCWRSADPGETILQVCPDVPRQSQIYVKRECVNGQWRDYPFANQRLQHNDIRQSSYDDCYQLPQFIEKHGHSDYQSTGGNVPNYISYPGVMYATPGPAVAYPEQSTLLYSYVTAPSQPAYTGNGNGNGDDMVTTTVVSSNGENQDWNVIGKDIPPRPWLIADGTQCRDFLHSHNLDNTRDGAGCPGTSDGRFCWPASPPGYVARQPCRALVPGEDSQHVPAATRQCSISGEWNTTAADGATHLVGHTDLSACGLLQVAVVTPSQPSNDIHIAGLAGSGVVLNLRETTLMATTEVTTDSSAGSTMAQIANGAGRDTPKQPWQQSTPAGCETFLKEIAQWEGEAGSCRGGTDGKICWPTTPKDKTTAQPCPPHMCLDTTRTVSRTCGANGAWTTPTGNYEACFTQDAKDLINMHYSPKTSSATNCISQATLPFILAFFVTLIMFV</sequence>
<feature type="compositionally biased region" description="Acidic residues" evidence="1">
    <location>
        <begin position="92"/>
        <end position="102"/>
    </location>
</feature>
<evidence type="ECO:0000313" key="4">
    <source>
        <dbReference type="EMBL" id="GAU95029.1"/>
    </source>
</evidence>
<name>A0A1D1UZI7_RAMVA</name>
<dbReference type="PROSITE" id="PS00649">
    <property type="entry name" value="G_PROTEIN_RECEP_F2_1"/>
    <property type="match status" value="1"/>
</dbReference>
<dbReference type="InterPro" id="IPR050332">
    <property type="entry name" value="GPCR_2"/>
</dbReference>
<keyword evidence="5" id="KW-1185">Reference proteome</keyword>
<feature type="domain" description="G-protein coupled receptors family 2 profile 1" evidence="3">
    <location>
        <begin position="586"/>
        <end position="663"/>
    </location>
</feature>
<dbReference type="PROSITE" id="PS50227">
    <property type="entry name" value="G_PROTEIN_RECEP_F2_3"/>
    <property type="match status" value="3"/>
</dbReference>
<dbReference type="SUPFAM" id="SSF111418">
    <property type="entry name" value="Hormone receptor domain"/>
    <property type="match status" value="3"/>
</dbReference>
<protein>
    <recommendedName>
        <fullName evidence="3">G-protein coupled receptors family 2 profile 1 domain-containing protein</fullName>
    </recommendedName>
</protein>
<proteinExistence type="predicted"/>
<evidence type="ECO:0000259" key="3">
    <source>
        <dbReference type="PROSITE" id="PS50227"/>
    </source>
</evidence>
<reference evidence="4 5" key="1">
    <citation type="journal article" date="2016" name="Nat. Commun.">
        <title>Extremotolerant tardigrade genome and improved radiotolerance of human cultured cells by tardigrade-unique protein.</title>
        <authorList>
            <person name="Hashimoto T."/>
            <person name="Horikawa D.D."/>
            <person name="Saito Y."/>
            <person name="Kuwahara H."/>
            <person name="Kozuka-Hata H."/>
            <person name="Shin-I T."/>
            <person name="Minakuchi Y."/>
            <person name="Ohishi K."/>
            <person name="Motoyama A."/>
            <person name="Aizu T."/>
            <person name="Enomoto A."/>
            <person name="Kondo K."/>
            <person name="Tanaka S."/>
            <person name="Hara Y."/>
            <person name="Koshikawa S."/>
            <person name="Sagara H."/>
            <person name="Miura T."/>
            <person name="Yokobori S."/>
            <person name="Miyagawa K."/>
            <person name="Suzuki Y."/>
            <person name="Kubo T."/>
            <person name="Oyama M."/>
            <person name="Kohara Y."/>
            <person name="Fujiyama A."/>
            <person name="Arakawa K."/>
            <person name="Katayama T."/>
            <person name="Toyoda A."/>
            <person name="Kunieda T."/>
        </authorList>
    </citation>
    <scope>NUCLEOTIDE SEQUENCE [LARGE SCALE GENOMIC DNA]</scope>
    <source>
        <strain evidence="4 5">YOKOZUNA-1</strain>
    </source>
</reference>
<feature type="domain" description="G-protein coupled receptors family 2 profile 1" evidence="3">
    <location>
        <begin position="424"/>
        <end position="515"/>
    </location>
</feature>
<feature type="compositionally biased region" description="Polar residues" evidence="1">
    <location>
        <begin position="75"/>
        <end position="84"/>
    </location>
</feature>
<feature type="signal peptide" evidence="2">
    <location>
        <begin position="1"/>
        <end position="22"/>
    </location>
</feature>
<dbReference type="SMART" id="SM00008">
    <property type="entry name" value="HormR"/>
    <property type="match status" value="3"/>
</dbReference>
<feature type="compositionally biased region" description="Basic and acidic residues" evidence="1">
    <location>
        <begin position="131"/>
        <end position="179"/>
    </location>
</feature>
<gene>
    <name evidence="4" type="primary">RvY_06716-1</name>
    <name evidence="4" type="synonym">RvY_06716.1</name>
    <name evidence="4" type="ORF">RvY_06716</name>
</gene>
<dbReference type="EMBL" id="BDGG01000003">
    <property type="protein sequence ID" value="GAU95029.1"/>
    <property type="molecule type" value="Genomic_DNA"/>
</dbReference>
<dbReference type="Gene3D" id="4.10.1240.10">
    <property type="entry name" value="GPCR, family 2, extracellular hormone receptor domain"/>
    <property type="match status" value="3"/>
</dbReference>
<accession>A0A1D1UZI7</accession>
<evidence type="ECO:0000256" key="2">
    <source>
        <dbReference type="SAM" id="SignalP"/>
    </source>
</evidence>
<feature type="region of interest" description="Disordered" evidence="1">
    <location>
        <begin position="67"/>
        <end position="184"/>
    </location>
</feature>
<dbReference type="GO" id="GO:0007188">
    <property type="term" value="P:adenylate cyclase-modulating G protein-coupled receptor signaling pathway"/>
    <property type="evidence" value="ECO:0007669"/>
    <property type="project" value="TreeGrafter"/>
</dbReference>
<evidence type="ECO:0000313" key="5">
    <source>
        <dbReference type="Proteomes" id="UP000186922"/>
    </source>
</evidence>
<dbReference type="OrthoDB" id="10069195at2759"/>
<dbReference type="GO" id="GO:0005886">
    <property type="term" value="C:plasma membrane"/>
    <property type="evidence" value="ECO:0007669"/>
    <property type="project" value="TreeGrafter"/>
</dbReference>
<feature type="domain" description="G-protein coupled receptors family 2 profile 1" evidence="3">
    <location>
        <begin position="229"/>
        <end position="322"/>
    </location>
</feature>
<comment type="caution">
    <text evidence="4">The sequence shown here is derived from an EMBL/GenBank/DDBJ whole genome shotgun (WGS) entry which is preliminary data.</text>
</comment>
<dbReference type="Pfam" id="PF02793">
    <property type="entry name" value="HRM"/>
    <property type="match status" value="3"/>
</dbReference>
<keyword evidence="2" id="KW-0732">Signal</keyword>
<dbReference type="InterPro" id="IPR036445">
    <property type="entry name" value="GPCR_2_extracell_dom_sf"/>
</dbReference>
<dbReference type="InterPro" id="IPR001879">
    <property type="entry name" value="GPCR_2_extracellular_dom"/>
</dbReference>
<dbReference type="PANTHER" id="PTHR45620">
    <property type="entry name" value="PDF RECEPTOR-LIKE PROTEIN-RELATED"/>
    <property type="match status" value="1"/>
</dbReference>
<dbReference type="InterPro" id="IPR017983">
    <property type="entry name" value="GPCR_2_secretin-like_CS"/>
</dbReference>
<dbReference type="GO" id="GO:0008528">
    <property type="term" value="F:G protein-coupled peptide receptor activity"/>
    <property type="evidence" value="ECO:0007669"/>
    <property type="project" value="TreeGrafter"/>
</dbReference>
<feature type="chain" id="PRO_5008897842" description="G-protein coupled receptors family 2 profile 1 domain-containing protein" evidence="2">
    <location>
        <begin position="23"/>
        <end position="702"/>
    </location>
</feature>
<dbReference type="Proteomes" id="UP000186922">
    <property type="component" value="Unassembled WGS sequence"/>
</dbReference>
<evidence type="ECO:0000256" key="1">
    <source>
        <dbReference type="SAM" id="MobiDB-lite"/>
    </source>
</evidence>